<evidence type="ECO:0000313" key="2">
    <source>
        <dbReference type="EMBL" id="KAK5632487.1"/>
    </source>
</evidence>
<protein>
    <recommendedName>
        <fullName evidence="4">SMP-30/Gluconolactonase/LRE-like region domain-containing protein</fullName>
    </recommendedName>
</protein>
<dbReference type="EMBL" id="JAWHQM010000025">
    <property type="protein sequence ID" value="KAK5632487.1"/>
    <property type="molecule type" value="Genomic_DNA"/>
</dbReference>
<dbReference type="InterPro" id="IPR011042">
    <property type="entry name" value="6-blade_b-propeller_TolB-like"/>
</dbReference>
<dbReference type="AlphaFoldDB" id="A0AAN7UNY9"/>
<dbReference type="PANTHER" id="PTHR42060:SF1">
    <property type="entry name" value="NHL REPEAT-CONTAINING PROTEIN"/>
    <property type="match status" value="1"/>
</dbReference>
<feature type="chain" id="PRO_5042984184" description="SMP-30/Gluconolactonase/LRE-like region domain-containing protein" evidence="1">
    <location>
        <begin position="25"/>
        <end position="348"/>
    </location>
</feature>
<evidence type="ECO:0008006" key="4">
    <source>
        <dbReference type="Google" id="ProtNLM"/>
    </source>
</evidence>
<feature type="signal peptide" evidence="1">
    <location>
        <begin position="1"/>
        <end position="24"/>
    </location>
</feature>
<gene>
    <name evidence="2" type="ORF">RRF57_008201</name>
</gene>
<reference evidence="2 3" key="1">
    <citation type="submission" date="2023-10" db="EMBL/GenBank/DDBJ databases">
        <title>Draft genome sequence of Xylaria bambusicola isolate GMP-LS, the root and basal stem rot pathogen of sugarcane in Indonesia.</title>
        <authorList>
            <person name="Selvaraj P."/>
            <person name="Muralishankar V."/>
            <person name="Muruganantham S."/>
            <person name="Sp S."/>
            <person name="Haryani S."/>
            <person name="Lau K.J.X."/>
            <person name="Naqvi N.I."/>
        </authorList>
    </citation>
    <scope>NUCLEOTIDE SEQUENCE [LARGE SCALE GENOMIC DNA]</scope>
    <source>
        <strain evidence="2">GMP-LS</strain>
    </source>
</reference>
<dbReference type="SUPFAM" id="SSF63829">
    <property type="entry name" value="Calcium-dependent phosphotriesterase"/>
    <property type="match status" value="1"/>
</dbReference>
<organism evidence="2 3">
    <name type="scientific">Xylaria bambusicola</name>
    <dbReference type="NCBI Taxonomy" id="326684"/>
    <lineage>
        <taxon>Eukaryota</taxon>
        <taxon>Fungi</taxon>
        <taxon>Dikarya</taxon>
        <taxon>Ascomycota</taxon>
        <taxon>Pezizomycotina</taxon>
        <taxon>Sordariomycetes</taxon>
        <taxon>Xylariomycetidae</taxon>
        <taxon>Xylariales</taxon>
        <taxon>Xylariaceae</taxon>
        <taxon>Xylaria</taxon>
    </lineage>
</organism>
<dbReference type="Gene3D" id="2.120.10.30">
    <property type="entry name" value="TolB, C-terminal domain"/>
    <property type="match status" value="1"/>
</dbReference>
<dbReference type="PANTHER" id="PTHR42060">
    <property type="entry name" value="NHL REPEAT-CONTAINING PROTEIN-RELATED"/>
    <property type="match status" value="1"/>
</dbReference>
<keyword evidence="1" id="KW-0732">Signal</keyword>
<name>A0AAN7UNY9_9PEZI</name>
<evidence type="ECO:0000313" key="3">
    <source>
        <dbReference type="Proteomes" id="UP001305414"/>
    </source>
</evidence>
<accession>A0AAN7UNY9</accession>
<dbReference type="Proteomes" id="UP001305414">
    <property type="component" value="Unassembled WGS sequence"/>
</dbReference>
<proteinExistence type="predicted"/>
<keyword evidence="3" id="KW-1185">Reference proteome</keyword>
<sequence>MRIPFTMYASILTLVALATKAASALPAPTEQTAGVPLPAHTIFQLDGTLPNSWFENLAVRRNGDLLVTMLMPNASIYSISEPLSGSPKASITNIDGANGLLGIAEISPDVFIVAGGQLGSNGEPVLGSMGLWEVDFRKEEPTTRLVAKIPEAGIFNGLTTISSCSSAVLVADTGISRVWRVDTMTGEYETAAEVPEMLPLANITTALGVNGVKVRGGYLYFDNTDRASIFRLPIDKRGMAVKGAETELLTKLTHGNMIDDFLIDEEGRFWVATNSGNTVEVADGDSPSVVVVGSPSELTVAGDTALALGRTKADKNIVYVVTSGALAHPVNGTLTEPAKVVAIDRTGF</sequence>
<comment type="caution">
    <text evidence="2">The sequence shown here is derived from an EMBL/GenBank/DDBJ whole genome shotgun (WGS) entry which is preliminary data.</text>
</comment>
<evidence type="ECO:0000256" key="1">
    <source>
        <dbReference type="SAM" id="SignalP"/>
    </source>
</evidence>
<dbReference type="InterPro" id="IPR052998">
    <property type="entry name" value="Hetero-Diels-Alderase-like"/>
</dbReference>